<sequence>MAETRETRTTRARAAQAAAVVETPPPKSNPSKRRKKESDVLPIVSIPVDGPEPAQESLPIKLVDGQPLPTLSQPQPADLPVDEYQSIIQSGVLNASLKRSREVWLSGCHFKKYYTKPTNVKKLKERTQQDKDALARDKVLLKSMIKIGDANFTVDPHIFTVSVYTIKDMAPPAPRYTPQYGSTFAYQPLHPPATPQYKPSPNQQPRPTPIPQKQSVAPSTPTPAPGTPASAAAGAQAAPDPVIHMLAQRAGTDPELKSVMKIVAKGEATPQQLEFFQSHINGLTKILETQKAAQAKQAAAAPPTPAPPPPRPTQTPLPAPQATPARPSPATPVVPTPTPVPSACAPQTPYNAYGTAQSNPHNSPYGPPAQPQKPALRPIVFEFHENNADKLYFPEHSILEFLPGGRQLRASFLVTKTQEQLDAAQKGSAEPTPTPKPTKAAPKGALAAANGASPATSNNSASAANDQEKTKKEEPKVVLYQPVTALVAANDPRVIEWFARAVHTPDVVEKYMNEVFDTAKPAEETYLALRLPRDAEVGERGRERSATPQTPVAEVRPERKKMPVGRPRKVSLPQ</sequence>
<feature type="region of interest" description="Disordered" evidence="1">
    <location>
        <begin position="291"/>
        <end position="373"/>
    </location>
</feature>
<dbReference type="PANTHER" id="PTHR28108">
    <property type="entry name" value="SWR1-COMPLEX PROTEIN 3"/>
    <property type="match status" value="1"/>
</dbReference>
<feature type="region of interest" description="Disordered" evidence="1">
    <location>
        <begin position="421"/>
        <end position="475"/>
    </location>
</feature>
<evidence type="ECO:0000313" key="3">
    <source>
        <dbReference type="EMBL" id="KAF2501244.1"/>
    </source>
</evidence>
<dbReference type="EMBL" id="MU004182">
    <property type="protein sequence ID" value="KAF2501244.1"/>
    <property type="molecule type" value="Genomic_DNA"/>
</dbReference>
<evidence type="ECO:0000259" key="2">
    <source>
        <dbReference type="Pfam" id="PF24707"/>
    </source>
</evidence>
<reference evidence="3" key="1">
    <citation type="journal article" date="2020" name="Stud. Mycol.">
        <title>101 Dothideomycetes genomes: a test case for predicting lifestyles and emergence of pathogens.</title>
        <authorList>
            <person name="Haridas S."/>
            <person name="Albert R."/>
            <person name="Binder M."/>
            <person name="Bloem J."/>
            <person name="Labutti K."/>
            <person name="Salamov A."/>
            <person name="Andreopoulos B."/>
            <person name="Baker S."/>
            <person name="Barry K."/>
            <person name="Bills G."/>
            <person name="Bluhm B."/>
            <person name="Cannon C."/>
            <person name="Castanera R."/>
            <person name="Culley D."/>
            <person name="Daum C."/>
            <person name="Ezra D."/>
            <person name="Gonzalez J."/>
            <person name="Henrissat B."/>
            <person name="Kuo A."/>
            <person name="Liang C."/>
            <person name="Lipzen A."/>
            <person name="Lutzoni F."/>
            <person name="Magnuson J."/>
            <person name="Mondo S."/>
            <person name="Nolan M."/>
            <person name="Ohm R."/>
            <person name="Pangilinan J."/>
            <person name="Park H.-J."/>
            <person name="Ramirez L."/>
            <person name="Alfaro M."/>
            <person name="Sun H."/>
            <person name="Tritt A."/>
            <person name="Yoshinaga Y."/>
            <person name="Zwiers L.-H."/>
            <person name="Turgeon B."/>
            <person name="Goodwin S."/>
            <person name="Spatafora J."/>
            <person name="Crous P."/>
            <person name="Grigoriev I."/>
        </authorList>
    </citation>
    <scope>NUCLEOTIDE SEQUENCE</scope>
    <source>
        <strain evidence="3">CBS 269.34</strain>
    </source>
</reference>
<feature type="region of interest" description="Disordered" evidence="1">
    <location>
        <begin position="180"/>
        <end position="237"/>
    </location>
</feature>
<evidence type="ECO:0000256" key="1">
    <source>
        <dbReference type="SAM" id="MobiDB-lite"/>
    </source>
</evidence>
<feature type="region of interest" description="Disordered" evidence="1">
    <location>
        <begin position="1"/>
        <end position="56"/>
    </location>
</feature>
<feature type="compositionally biased region" description="Low complexity" evidence="1">
    <location>
        <begin position="291"/>
        <end position="301"/>
    </location>
</feature>
<keyword evidence="4" id="KW-1185">Reference proteome</keyword>
<feature type="domain" description="SWR1-complex protein 3" evidence="2">
    <location>
        <begin position="59"/>
        <end position="168"/>
    </location>
</feature>
<feature type="compositionally biased region" description="Polar residues" evidence="1">
    <location>
        <begin position="348"/>
        <end position="362"/>
    </location>
</feature>
<dbReference type="InterPro" id="IPR037651">
    <property type="entry name" value="Swc3"/>
</dbReference>
<dbReference type="InterPro" id="IPR057558">
    <property type="entry name" value="Swc3_dom"/>
</dbReference>
<dbReference type="PANTHER" id="PTHR28108:SF1">
    <property type="entry name" value="SWR1-COMPLEX PROTEIN 3"/>
    <property type="match status" value="1"/>
</dbReference>
<evidence type="ECO:0000313" key="4">
    <source>
        <dbReference type="Proteomes" id="UP000799750"/>
    </source>
</evidence>
<gene>
    <name evidence="3" type="ORF">BU16DRAFT_555738</name>
</gene>
<feature type="region of interest" description="Disordered" evidence="1">
    <location>
        <begin position="533"/>
        <end position="574"/>
    </location>
</feature>
<dbReference type="Proteomes" id="UP000799750">
    <property type="component" value="Unassembled WGS sequence"/>
</dbReference>
<feature type="compositionally biased region" description="Pro residues" evidence="1">
    <location>
        <begin position="302"/>
        <end position="340"/>
    </location>
</feature>
<name>A0A6A6RA04_9PEZI</name>
<feature type="compositionally biased region" description="Basic and acidic residues" evidence="1">
    <location>
        <begin position="533"/>
        <end position="545"/>
    </location>
</feature>
<dbReference type="GO" id="GO:0000812">
    <property type="term" value="C:Swr1 complex"/>
    <property type="evidence" value="ECO:0007669"/>
    <property type="project" value="InterPro"/>
</dbReference>
<proteinExistence type="predicted"/>
<protein>
    <recommendedName>
        <fullName evidence="2">SWR1-complex protein 3 domain-containing protein</fullName>
    </recommendedName>
</protein>
<organism evidence="3 4">
    <name type="scientific">Lophium mytilinum</name>
    <dbReference type="NCBI Taxonomy" id="390894"/>
    <lineage>
        <taxon>Eukaryota</taxon>
        <taxon>Fungi</taxon>
        <taxon>Dikarya</taxon>
        <taxon>Ascomycota</taxon>
        <taxon>Pezizomycotina</taxon>
        <taxon>Dothideomycetes</taxon>
        <taxon>Pleosporomycetidae</taxon>
        <taxon>Mytilinidiales</taxon>
        <taxon>Mytilinidiaceae</taxon>
        <taxon>Lophium</taxon>
    </lineage>
</organism>
<dbReference type="GO" id="GO:0140849">
    <property type="term" value="F:ATP-dependent H2AZ histone chaperone activity"/>
    <property type="evidence" value="ECO:0007669"/>
    <property type="project" value="InterPro"/>
</dbReference>
<dbReference type="OrthoDB" id="5338195at2759"/>
<dbReference type="PRINTS" id="PR01217">
    <property type="entry name" value="PRICHEXTENSN"/>
</dbReference>
<feature type="compositionally biased region" description="Low complexity" evidence="1">
    <location>
        <begin position="227"/>
        <end position="237"/>
    </location>
</feature>
<feature type="compositionally biased region" description="Basic and acidic residues" evidence="1">
    <location>
        <begin position="466"/>
        <end position="475"/>
    </location>
</feature>
<dbReference type="AlphaFoldDB" id="A0A6A6RA04"/>
<dbReference type="Pfam" id="PF24707">
    <property type="entry name" value="Swc3"/>
    <property type="match status" value="1"/>
</dbReference>
<accession>A0A6A6RA04</accession>
<feature type="compositionally biased region" description="Low complexity" evidence="1">
    <location>
        <begin position="437"/>
        <end position="465"/>
    </location>
</feature>
<feature type="compositionally biased region" description="Basic residues" evidence="1">
    <location>
        <begin position="562"/>
        <end position="574"/>
    </location>
</feature>